<accession>A0AAV4XBZ2</accession>
<dbReference type="EMBL" id="BPLR01017565">
    <property type="protein sequence ID" value="GIY92620.1"/>
    <property type="molecule type" value="Genomic_DNA"/>
</dbReference>
<keyword evidence="2" id="KW-1185">Reference proteome</keyword>
<protein>
    <submittedName>
        <fullName evidence="1">Uncharacterized protein</fullName>
    </submittedName>
</protein>
<gene>
    <name evidence="1" type="ORF">CEXT_691311</name>
</gene>
<reference evidence="1 2" key="1">
    <citation type="submission" date="2021-06" db="EMBL/GenBank/DDBJ databases">
        <title>Caerostris extrusa draft genome.</title>
        <authorList>
            <person name="Kono N."/>
            <person name="Arakawa K."/>
        </authorList>
    </citation>
    <scope>NUCLEOTIDE SEQUENCE [LARGE SCALE GENOMIC DNA]</scope>
</reference>
<evidence type="ECO:0000313" key="1">
    <source>
        <dbReference type="EMBL" id="GIY92620.1"/>
    </source>
</evidence>
<organism evidence="1 2">
    <name type="scientific">Caerostris extrusa</name>
    <name type="common">Bark spider</name>
    <name type="synonym">Caerostris bankana</name>
    <dbReference type="NCBI Taxonomy" id="172846"/>
    <lineage>
        <taxon>Eukaryota</taxon>
        <taxon>Metazoa</taxon>
        <taxon>Ecdysozoa</taxon>
        <taxon>Arthropoda</taxon>
        <taxon>Chelicerata</taxon>
        <taxon>Arachnida</taxon>
        <taxon>Araneae</taxon>
        <taxon>Araneomorphae</taxon>
        <taxon>Entelegynae</taxon>
        <taxon>Araneoidea</taxon>
        <taxon>Araneidae</taxon>
        <taxon>Caerostris</taxon>
    </lineage>
</organism>
<name>A0AAV4XBZ2_CAEEX</name>
<evidence type="ECO:0000313" key="2">
    <source>
        <dbReference type="Proteomes" id="UP001054945"/>
    </source>
</evidence>
<dbReference type="Proteomes" id="UP001054945">
    <property type="component" value="Unassembled WGS sequence"/>
</dbReference>
<dbReference type="AlphaFoldDB" id="A0AAV4XBZ2"/>
<comment type="caution">
    <text evidence="1">The sequence shown here is derived from an EMBL/GenBank/DDBJ whole genome shotgun (WGS) entry which is preliminary data.</text>
</comment>
<sequence length="84" mass="9386">MFTDTLVASITQRGVDCNYRAGDLTLCERRATSSKHAKQFCERGACVRLRQSRRTANLHRNRSIPLLLPPSSSTRLGWPGEVVA</sequence>
<proteinExistence type="predicted"/>